<sequence>MSASHPDFLLRLAETDEDIRAAQHLRYQVFVEEMGGDGPMVDHDAQLERDKFDTFFDHLMLLDKARGETVSEQIVGVYRLLRDDQMPQVGQFYTEDEYDLSALKDSERKLLELGRSCLAADYRGGTAMYVLWNGLADYVRTHDIEILFGTASFHGTDLDSLAPSLSLLHHRHLAPEELRVRALPQHFTEMNRIAYDDLDRRAAMLAVPALIKGYLRLGGFVGEGAYVDQVFNTTDVCLVMDTERLSATQKKIYSSGAKS</sequence>
<keyword evidence="4" id="KW-0443">Lipid metabolism</keyword>
<comment type="similarity">
    <text evidence="6">Belongs to the acetyltransferase family. OlsB subfamily.</text>
</comment>
<dbReference type="RefSeq" id="WP_209356342.1">
    <property type="nucleotide sequence ID" value="NZ_CP060010.1"/>
</dbReference>
<comment type="catalytic activity">
    <reaction evidence="10">
        <text>a (3R)-hydroxyacyl-[ACP] + L-ornithine = a lyso-ornithine lipid + holo-[ACP] + H(+)</text>
        <dbReference type="Rhea" id="RHEA:20633"/>
        <dbReference type="Rhea" id="RHEA-COMP:9685"/>
        <dbReference type="Rhea" id="RHEA-COMP:9945"/>
        <dbReference type="ChEBI" id="CHEBI:15378"/>
        <dbReference type="ChEBI" id="CHEBI:46911"/>
        <dbReference type="ChEBI" id="CHEBI:64479"/>
        <dbReference type="ChEBI" id="CHEBI:78827"/>
        <dbReference type="ChEBI" id="CHEBI:138482"/>
        <dbReference type="EC" id="2.3.2.30"/>
    </reaction>
    <physiologicalReaction direction="left-to-right" evidence="10">
        <dbReference type="Rhea" id="RHEA:20634"/>
    </physiologicalReaction>
</comment>
<dbReference type="Pfam" id="PF13444">
    <property type="entry name" value="Acetyltransf_5"/>
    <property type="match status" value="1"/>
</dbReference>
<protein>
    <recommendedName>
        <fullName evidence="8">L-ornithine N(alpha)-acyltransferase</fullName>
        <ecNumber evidence="7">2.3.2.30</ecNumber>
    </recommendedName>
</protein>
<dbReference type="PANTHER" id="PTHR37323:SF1">
    <property type="entry name" value="L-ORNITHINE N(ALPHA)-ACYLTRANSFERASE"/>
    <property type="match status" value="1"/>
</dbReference>
<dbReference type="InterPro" id="IPR016181">
    <property type="entry name" value="Acyl_CoA_acyltransferase"/>
</dbReference>
<dbReference type="EMBL" id="CP060010">
    <property type="protein sequence ID" value="QTN35638.1"/>
    <property type="molecule type" value="Genomic_DNA"/>
</dbReference>
<dbReference type="GO" id="GO:0006629">
    <property type="term" value="P:lipid metabolic process"/>
    <property type="evidence" value="ECO:0007669"/>
    <property type="project" value="UniProtKB-KW"/>
</dbReference>
<dbReference type="EC" id="2.3.2.30" evidence="7"/>
<keyword evidence="5" id="KW-0012">Acyltransferase</keyword>
<dbReference type="AlphaFoldDB" id="A0A975I700"/>
<keyword evidence="2" id="KW-0444">Lipid biosynthesis</keyword>
<evidence type="ECO:0000256" key="2">
    <source>
        <dbReference type="ARBA" id="ARBA00022516"/>
    </source>
</evidence>
<dbReference type="SUPFAM" id="SSF55729">
    <property type="entry name" value="Acyl-CoA N-acyltransferases (Nat)"/>
    <property type="match status" value="1"/>
</dbReference>
<organism evidence="11 12">
    <name type="scientific">Cognatishimia activa</name>
    <dbReference type="NCBI Taxonomy" id="1715691"/>
    <lineage>
        <taxon>Bacteria</taxon>
        <taxon>Pseudomonadati</taxon>
        <taxon>Pseudomonadota</taxon>
        <taxon>Alphaproteobacteria</taxon>
        <taxon>Rhodobacterales</taxon>
        <taxon>Paracoccaceae</taxon>
        <taxon>Cognatishimia</taxon>
    </lineage>
</organism>
<dbReference type="Proteomes" id="UP000665026">
    <property type="component" value="Chromosome"/>
</dbReference>
<reference evidence="11" key="1">
    <citation type="submission" date="2020-07" db="EMBL/GenBank/DDBJ databases">
        <title>Genome sequences of bacteria associated with the marine, planktonic diatom Thalassiosira profunda strain ECT2AJA-044.</title>
        <authorList>
            <person name="Gargas C.B."/>
            <person name="Roberts W.R."/>
            <person name="Alverson A.J."/>
        </authorList>
    </citation>
    <scope>NUCLEOTIDE SEQUENCE</scope>
    <source>
        <strain evidence="11">ECT2AJA-044</strain>
    </source>
</reference>
<keyword evidence="3" id="KW-0808">Transferase</keyword>
<dbReference type="GO" id="GO:0043810">
    <property type="term" value="F:ornithine-acyl [acyl carrier protein] N-acyltransferase activity"/>
    <property type="evidence" value="ECO:0007669"/>
    <property type="project" value="UniProtKB-EC"/>
</dbReference>
<comment type="function">
    <text evidence="9">Catalyzes the first step in the biosynthesis of ornithine lipids, which are phosphorus-free membrane lipids. Catalyzes the 3-hydroxyacyl-acyl carrier protein-dependent acylation of ornithine to form lyso-ornithine lipid (LOL).</text>
</comment>
<evidence type="ECO:0000256" key="6">
    <source>
        <dbReference type="ARBA" id="ARBA00038095"/>
    </source>
</evidence>
<dbReference type="PANTHER" id="PTHR37323">
    <property type="entry name" value="GCN5-RELATED N-ACETYLTRANSFERASE"/>
    <property type="match status" value="1"/>
</dbReference>
<evidence type="ECO:0000313" key="11">
    <source>
        <dbReference type="EMBL" id="QTN35638.1"/>
    </source>
</evidence>
<evidence type="ECO:0000256" key="3">
    <source>
        <dbReference type="ARBA" id="ARBA00022679"/>
    </source>
</evidence>
<evidence type="ECO:0000256" key="4">
    <source>
        <dbReference type="ARBA" id="ARBA00023098"/>
    </source>
</evidence>
<gene>
    <name evidence="11" type="ORF">HZ995_14335</name>
</gene>
<proteinExistence type="inferred from homology"/>
<name>A0A975I700_9RHOB</name>
<dbReference type="Gene3D" id="3.40.630.30">
    <property type="match status" value="1"/>
</dbReference>
<dbReference type="InterPro" id="IPR052351">
    <property type="entry name" value="Ornithine_N-alpha-AT"/>
</dbReference>
<accession>A0A975I700</accession>
<comment type="pathway">
    <text evidence="1">Lipid metabolism.</text>
</comment>
<evidence type="ECO:0000256" key="9">
    <source>
        <dbReference type="ARBA" id="ARBA00045724"/>
    </source>
</evidence>
<evidence type="ECO:0000313" key="12">
    <source>
        <dbReference type="Proteomes" id="UP000665026"/>
    </source>
</evidence>
<dbReference type="KEGG" id="cact:HZ995_14335"/>
<evidence type="ECO:0000256" key="10">
    <source>
        <dbReference type="ARBA" id="ARBA00047785"/>
    </source>
</evidence>
<evidence type="ECO:0000256" key="8">
    <source>
        <dbReference type="ARBA" id="ARBA00039866"/>
    </source>
</evidence>
<evidence type="ECO:0000256" key="1">
    <source>
        <dbReference type="ARBA" id="ARBA00005189"/>
    </source>
</evidence>
<evidence type="ECO:0000256" key="7">
    <source>
        <dbReference type="ARBA" id="ARBA00039058"/>
    </source>
</evidence>
<evidence type="ECO:0000256" key="5">
    <source>
        <dbReference type="ARBA" id="ARBA00023315"/>
    </source>
</evidence>